<evidence type="ECO:0000313" key="3">
    <source>
        <dbReference type="Proteomes" id="UP000663859"/>
    </source>
</evidence>
<dbReference type="Proteomes" id="UP000663859">
    <property type="component" value="Unassembled WGS sequence"/>
</dbReference>
<reference evidence="1" key="1">
    <citation type="submission" date="2021-02" db="EMBL/GenBank/DDBJ databases">
        <authorList>
            <person name="Cremers G."/>
            <person name="Picone N."/>
        </authorList>
    </citation>
    <scope>NUCLEOTIDE SEQUENCE</scope>
    <source>
        <strain evidence="1">PQ17</strain>
    </source>
</reference>
<name>A0A8J2FTS0_9BACT</name>
<sequence>MGSPSWLSRKEFRIVKAVKKVGSGVKGHRGGLVGEFCDPKARGILVEWRKRLMRVGFK</sequence>
<organism evidence="1 3">
    <name type="scientific">Candidatus Methylacidithermus pantelleriae</name>
    <dbReference type="NCBI Taxonomy" id="2744239"/>
    <lineage>
        <taxon>Bacteria</taxon>
        <taxon>Pseudomonadati</taxon>
        <taxon>Verrucomicrobiota</taxon>
        <taxon>Methylacidiphilae</taxon>
        <taxon>Methylacidiphilales</taxon>
        <taxon>Methylacidiphilaceae</taxon>
        <taxon>Candidatus Methylacidithermus</taxon>
    </lineage>
</organism>
<protein>
    <submittedName>
        <fullName evidence="1">Uncharacterized protein</fullName>
    </submittedName>
</protein>
<gene>
    <name evidence="1" type="ORF">MPNT_690003</name>
    <name evidence="2" type="ORF">MPNT_80089</name>
</gene>
<keyword evidence="3" id="KW-1185">Reference proteome</keyword>
<evidence type="ECO:0000313" key="1">
    <source>
        <dbReference type="EMBL" id="CAF0704391.1"/>
    </source>
</evidence>
<comment type="caution">
    <text evidence="1">The sequence shown here is derived from an EMBL/GenBank/DDBJ whole genome shotgun (WGS) entry which is preliminary data.</text>
</comment>
<dbReference type="EMBL" id="CAJNOB010000070">
    <property type="protein sequence ID" value="CAF0705058.1"/>
    <property type="molecule type" value="Genomic_DNA"/>
</dbReference>
<evidence type="ECO:0000313" key="2">
    <source>
        <dbReference type="EMBL" id="CAF0705058.1"/>
    </source>
</evidence>
<dbReference type="AlphaFoldDB" id="A0A8J2FTS0"/>
<proteinExistence type="predicted"/>
<dbReference type="EMBL" id="CAJNOB010000066">
    <property type="protein sequence ID" value="CAF0704391.1"/>
    <property type="molecule type" value="Genomic_DNA"/>
</dbReference>
<accession>A0A8J2FTS0</accession>